<name>A0ABP8RBL1_9MYCO</name>
<dbReference type="EMBL" id="BAABGF010000004">
    <property type="protein sequence ID" value="GAA4534073.1"/>
    <property type="molecule type" value="Genomic_DNA"/>
</dbReference>
<reference evidence="3" key="1">
    <citation type="journal article" date="2019" name="Int. J. Syst. Evol. Microbiol.">
        <title>The Global Catalogue of Microorganisms (GCM) 10K type strain sequencing project: providing services to taxonomists for standard genome sequencing and annotation.</title>
        <authorList>
            <consortium name="The Broad Institute Genomics Platform"/>
            <consortium name="The Broad Institute Genome Sequencing Center for Infectious Disease"/>
            <person name="Wu L."/>
            <person name="Ma J."/>
        </authorList>
    </citation>
    <scope>NUCLEOTIDE SEQUENCE [LARGE SCALE GENOMIC DNA]</scope>
    <source>
        <strain evidence="3">JCM 17782</strain>
    </source>
</reference>
<dbReference type="Proteomes" id="UP001501417">
    <property type="component" value="Unassembled WGS sequence"/>
</dbReference>
<accession>A0ABP8RBL1</accession>
<proteinExistence type="predicted"/>
<evidence type="ECO:0000313" key="2">
    <source>
        <dbReference type="EMBL" id="GAA4534073.1"/>
    </source>
</evidence>
<gene>
    <name evidence="2" type="ORF">GCM10023161_05820</name>
</gene>
<feature type="region of interest" description="Disordered" evidence="1">
    <location>
        <begin position="28"/>
        <end position="57"/>
    </location>
</feature>
<evidence type="ECO:0000256" key="1">
    <source>
        <dbReference type="SAM" id="MobiDB-lite"/>
    </source>
</evidence>
<comment type="caution">
    <text evidence="2">The sequence shown here is derived from an EMBL/GenBank/DDBJ whole genome shotgun (WGS) entry which is preliminary data.</text>
</comment>
<protein>
    <submittedName>
        <fullName evidence="2">Uncharacterized protein</fullName>
    </submittedName>
</protein>
<evidence type="ECO:0000313" key="3">
    <source>
        <dbReference type="Proteomes" id="UP001501417"/>
    </source>
</evidence>
<sequence>MVLAIPRQHHFRTGLQRPAGEIVDEFDGQERHVDGADEGEAGAGIGGRAQCPPRRRQRAQAAQLVAHDPSVQFGQWLPLGGHDKDWVATLLENADDVFDHRGCIGAGGSGDGQARFVAPHPL</sequence>
<organism evidence="2 3">
    <name type="scientific">Mycobacterium paraffinicum</name>
    <dbReference type="NCBI Taxonomy" id="53378"/>
    <lineage>
        <taxon>Bacteria</taxon>
        <taxon>Bacillati</taxon>
        <taxon>Actinomycetota</taxon>
        <taxon>Actinomycetes</taxon>
        <taxon>Mycobacteriales</taxon>
        <taxon>Mycobacteriaceae</taxon>
        <taxon>Mycobacterium</taxon>
    </lineage>
</organism>
<keyword evidence="3" id="KW-1185">Reference proteome</keyword>